<gene>
    <name evidence="2" type="ORF">KUH32_01300</name>
</gene>
<dbReference type="EMBL" id="JAHRWL010000001">
    <property type="protein sequence ID" value="MBV2358397.1"/>
    <property type="molecule type" value="Genomic_DNA"/>
</dbReference>
<keyword evidence="1" id="KW-0812">Transmembrane</keyword>
<feature type="transmembrane region" description="Helical" evidence="1">
    <location>
        <begin position="78"/>
        <end position="105"/>
    </location>
</feature>
<evidence type="ECO:0000256" key="1">
    <source>
        <dbReference type="SAM" id="Phobius"/>
    </source>
</evidence>
<accession>A0ABS6N413</accession>
<keyword evidence="1" id="KW-0472">Membrane</keyword>
<comment type="caution">
    <text evidence="2">The sequence shown here is derived from an EMBL/GenBank/DDBJ whole genome shotgun (WGS) entry which is preliminary data.</text>
</comment>
<sequence length="163" mass="16950">MLCHIRIAKPCANRCTTPTITAVRPKKAEGSIVIEPRAHELPGLLTEAGGHLSSLLRTELALAKAELSQNATRLGTGAAMLVAGALLALVALNVLASSLVAWIASTGVAPGLSALIVGGGFLFAALGFFLSGKRRLSAKNLRPSRLAKNLRRDVATIKEATHV</sequence>
<dbReference type="Proteomes" id="UP001166293">
    <property type="component" value="Unassembled WGS sequence"/>
</dbReference>
<dbReference type="InterPro" id="IPR009937">
    <property type="entry name" value="Phage_holin_3_6"/>
</dbReference>
<reference evidence="2" key="1">
    <citation type="submission" date="2021-06" db="EMBL/GenBank/DDBJ databases">
        <title>Thalassococcus sp. CAU 1522 isolated from sea sand, Republic of Korea.</title>
        <authorList>
            <person name="Kim W."/>
        </authorList>
    </citation>
    <scope>NUCLEOTIDE SEQUENCE</scope>
    <source>
        <strain evidence="2">CAU 1522</strain>
    </source>
</reference>
<feature type="transmembrane region" description="Helical" evidence="1">
    <location>
        <begin position="111"/>
        <end position="132"/>
    </location>
</feature>
<protein>
    <submittedName>
        <fullName evidence="2">Phage holin family protein</fullName>
    </submittedName>
</protein>
<dbReference type="Pfam" id="PF07332">
    <property type="entry name" value="Phage_holin_3_6"/>
    <property type="match status" value="1"/>
</dbReference>
<name>A0ABS6N413_9RHOB</name>
<organism evidence="2 3">
    <name type="scientific">Thalassococcus arenae</name>
    <dbReference type="NCBI Taxonomy" id="2851652"/>
    <lineage>
        <taxon>Bacteria</taxon>
        <taxon>Pseudomonadati</taxon>
        <taxon>Pseudomonadota</taxon>
        <taxon>Alphaproteobacteria</taxon>
        <taxon>Rhodobacterales</taxon>
        <taxon>Roseobacteraceae</taxon>
        <taxon>Thalassococcus</taxon>
    </lineage>
</organism>
<evidence type="ECO:0000313" key="3">
    <source>
        <dbReference type="Proteomes" id="UP001166293"/>
    </source>
</evidence>
<keyword evidence="3" id="KW-1185">Reference proteome</keyword>
<proteinExistence type="predicted"/>
<keyword evidence="1" id="KW-1133">Transmembrane helix</keyword>
<evidence type="ECO:0000313" key="2">
    <source>
        <dbReference type="EMBL" id="MBV2358397.1"/>
    </source>
</evidence>